<dbReference type="EMBL" id="BAAASG010000006">
    <property type="protein sequence ID" value="GAA2482954.1"/>
    <property type="molecule type" value="Genomic_DNA"/>
</dbReference>
<dbReference type="RefSeq" id="WP_344399815.1">
    <property type="nucleotide sequence ID" value="NZ_BAAASG010000006.1"/>
</dbReference>
<organism evidence="1 2">
    <name type="scientific">Streptomyces longisporus</name>
    <dbReference type="NCBI Taxonomy" id="1948"/>
    <lineage>
        <taxon>Bacteria</taxon>
        <taxon>Bacillati</taxon>
        <taxon>Actinomycetota</taxon>
        <taxon>Actinomycetes</taxon>
        <taxon>Kitasatosporales</taxon>
        <taxon>Streptomycetaceae</taxon>
        <taxon>Streptomyces</taxon>
    </lineage>
</organism>
<gene>
    <name evidence="1" type="ORF">GCM10010276_20370</name>
</gene>
<accession>A0ABP5YKN0</accession>
<proteinExistence type="predicted"/>
<keyword evidence="2" id="KW-1185">Reference proteome</keyword>
<name>A0ABP5YKN0_STRLO</name>
<evidence type="ECO:0000313" key="1">
    <source>
        <dbReference type="EMBL" id="GAA2482954.1"/>
    </source>
</evidence>
<reference evidence="2" key="1">
    <citation type="journal article" date="2019" name="Int. J. Syst. Evol. Microbiol.">
        <title>The Global Catalogue of Microorganisms (GCM) 10K type strain sequencing project: providing services to taxonomists for standard genome sequencing and annotation.</title>
        <authorList>
            <consortium name="The Broad Institute Genomics Platform"/>
            <consortium name="The Broad Institute Genome Sequencing Center for Infectious Disease"/>
            <person name="Wu L."/>
            <person name="Ma J."/>
        </authorList>
    </citation>
    <scope>NUCLEOTIDE SEQUENCE [LARGE SCALE GENOMIC DNA]</scope>
    <source>
        <strain evidence="2">JCM 4395</strain>
    </source>
</reference>
<protein>
    <submittedName>
        <fullName evidence="1">Uncharacterized protein</fullName>
    </submittedName>
</protein>
<evidence type="ECO:0000313" key="2">
    <source>
        <dbReference type="Proteomes" id="UP001501777"/>
    </source>
</evidence>
<sequence length="78" mass="8344">MSIPWQRYAGEPARTVDTMTAAFLVAAFLPGSEIRLPGAHRPDTTGPDPERSLGLIGMRERAQSVGTLPAGRHLEGGF</sequence>
<dbReference type="Proteomes" id="UP001501777">
    <property type="component" value="Unassembled WGS sequence"/>
</dbReference>
<comment type="caution">
    <text evidence="1">The sequence shown here is derived from an EMBL/GenBank/DDBJ whole genome shotgun (WGS) entry which is preliminary data.</text>
</comment>